<gene>
    <name evidence="3" type="ORF">BJ989_000130</name>
</gene>
<keyword evidence="2" id="KW-0812">Transmembrane</keyword>
<accession>A0A7Y9RNW5</accession>
<evidence type="ECO:0000256" key="1">
    <source>
        <dbReference type="SAM" id="MobiDB-lite"/>
    </source>
</evidence>
<evidence type="ECO:0000256" key="2">
    <source>
        <dbReference type="SAM" id="Phobius"/>
    </source>
</evidence>
<dbReference type="InterPro" id="IPR021517">
    <property type="entry name" value="DUF3180"/>
</dbReference>
<feature type="transmembrane region" description="Helical" evidence="2">
    <location>
        <begin position="104"/>
        <end position="127"/>
    </location>
</feature>
<dbReference type="RefSeq" id="WP_343048960.1">
    <property type="nucleotide sequence ID" value="NZ_JACCAC010000001.1"/>
</dbReference>
<evidence type="ECO:0008006" key="5">
    <source>
        <dbReference type="Google" id="ProtNLM"/>
    </source>
</evidence>
<dbReference type="Pfam" id="PF11377">
    <property type="entry name" value="DUF3180"/>
    <property type="match status" value="1"/>
</dbReference>
<dbReference type="Proteomes" id="UP000544110">
    <property type="component" value="Unassembled WGS sequence"/>
</dbReference>
<dbReference type="EMBL" id="JACCAC010000001">
    <property type="protein sequence ID" value="NYG53826.1"/>
    <property type="molecule type" value="Genomic_DNA"/>
</dbReference>
<feature type="region of interest" description="Disordered" evidence="1">
    <location>
        <begin position="1"/>
        <end position="29"/>
    </location>
</feature>
<proteinExistence type="predicted"/>
<keyword evidence="2" id="KW-0472">Membrane</keyword>
<reference evidence="3 4" key="1">
    <citation type="submission" date="2020-07" db="EMBL/GenBank/DDBJ databases">
        <title>Sequencing the genomes of 1000 actinobacteria strains.</title>
        <authorList>
            <person name="Klenk H.-P."/>
        </authorList>
    </citation>
    <scope>NUCLEOTIDE SEQUENCE [LARGE SCALE GENOMIC DNA]</scope>
    <source>
        <strain evidence="3 4">DSM 24552</strain>
    </source>
</reference>
<name>A0A7Y9RNW5_9ACTN</name>
<evidence type="ECO:0000313" key="3">
    <source>
        <dbReference type="EMBL" id="NYG53826.1"/>
    </source>
</evidence>
<feature type="transmembrane region" description="Helical" evidence="2">
    <location>
        <begin position="62"/>
        <end position="83"/>
    </location>
</feature>
<comment type="caution">
    <text evidence="3">The sequence shown here is derived from an EMBL/GenBank/DDBJ whole genome shotgun (WGS) entry which is preliminary data.</text>
</comment>
<sequence>MTSLPPGRPGPPGQPGDPEPPRGTLRPTTGAVLAPWAGAGLVGGWLLRPVGVELLGSAPPVLWRQVAALGLLALLVGLVARVTHRALQVRGERLEPHQAVSRLVLARASALVGALTAGGYTGYAVSWLGLTSERADGELLRSLAAAAAAVALVAVALLLERACRVPPEDRDA</sequence>
<feature type="transmembrane region" description="Helical" evidence="2">
    <location>
        <begin position="139"/>
        <end position="159"/>
    </location>
</feature>
<organism evidence="3 4">
    <name type="scientific">Nocardioides perillae</name>
    <dbReference type="NCBI Taxonomy" id="1119534"/>
    <lineage>
        <taxon>Bacteria</taxon>
        <taxon>Bacillati</taxon>
        <taxon>Actinomycetota</taxon>
        <taxon>Actinomycetes</taxon>
        <taxon>Propionibacteriales</taxon>
        <taxon>Nocardioidaceae</taxon>
        <taxon>Nocardioides</taxon>
    </lineage>
</organism>
<protein>
    <recommendedName>
        <fullName evidence="5">DUF3180 domain-containing protein</fullName>
    </recommendedName>
</protein>
<evidence type="ECO:0000313" key="4">
    <source>
        <dbReference type="Proteomes" id="UP000544110"/>
    </source>
</evidence>
<dbReference type="AlphaFoldDB" id="A0A7Y9RNW5"/>
<keyword evidence="4" id="KW-1185">Reference proteome</keyword>
<keyword evidence="2" id="KW-1133">Transmembrane helix</keyword>
<feature type="compositionally biased region" description="Pro residues" evidence="1">
    <location>
        <begin position="1"/>
        <end position="18"/>
    </location>
</feature>